<gene>
    <name evidence="2" type="primary">Acey_s0187.g1114</name>
    <name evidence="2" type="ORF">Y032_0187g1114</name>
</gene>
<evidence type="ECO:0000313" key="2">
    <source>
        <dbReference type="EMBL" id="EYB93000.1"/>
    </source>
</evidence>
<dbReference type="EMBL" id="JARK01001523">
    <property type="protein sequence ID" value="EYB93000.1"/>
    <property type="molecule type" value="Genomic_DNA"/>
</dbReference>
<name>A0A016SR25_9BILA</name>
<organism evidence="2 3">
    <name type="scientific">Ancylostoma ceylanicum</name>
    <dbReference type="NCBI Taxonomy" id="53326"/>
    <lineage>
        <taxon>Eukaryota</taxon>
        <taxon>Metazoa</taxon>
        <taxon>Ecdysozoa</taxon>
        <taxon>Nematoda</taxon>
        <taxon>Chromadorea</taxon>
        <taxon>Rhabditida</taxon>
        <taxon>Rhabditina</taxon>
        <taxon>Rhabditomorpha</taxon>
        <taxon>Strongyloidea</taxon>
        <taxon>Ancylostomatidae</taxon>
        <taxon>Ancylostomatinae</taxon>
        <taxon>Ancylostoma</taxon>
    </lineage>
</organism>
<evidence type="ECO:0000313" key="3">
    <source>
        <dbReference type="Proteomes" id="UP000024635"/>
    </source>
</evidence>
<feature type="compositionally biased region" description="Polar residues" evidence="1">
    <location>
        <begin position="21"/>
        <end position="45"/>
    </location>
</feature>
<protein>
    <submittedName>
        <fullName evidence="2">Uncharacterized protein</fullName>
    </submittedName>
</protein>
<accession>A0A016SR25</accession>
<sequence length="121" mass="13394">MPTTRSGSQAKEKRNVPTPSPSTNLANNNSQSPQLGESNLLSRHQSMLAEEAPEGLPILDQLLKRLKPDSKEWVDEEKGLVRSSFRVFQRPKSAPMRLRAVIRQKGNHGGSQSFGRRGSSC</sequence>
<dbReference type="OrthoDB" id="5902123at2759"/>
<evidence type="ECO:0000256" key="1">
    <source>
        <dbReference type="SAM" id="MobiDB-lite"/>
    </source>
</evidence>
<feature type="region of interest" description="Disordered" evidence="1">
    <location>
        <begin position="1"/>
        <end position="54"/>
    </location>
</feature>
<proteinExistence type="predicted"/>
<comment type="caution">
    <text evidence="2">The sequence shown here is derived from an EMBL/GenBank/DDBJ whole genome shotgun (WGS) entry which is preliminary data.</text>
</comment>
<keyword evidence="3" id="KW-1185">Reference proteome</keyword>
<reference evidence="3" key="1">
    <citation type="journal article" date="2015" name="Nat. Genet.">
        <title>The genome and transcriptome of the zoonotic hookworm Ancylostoma ceylanicum identify infection-specific gene families.</title>
        <authorList>
            <person name="Schwarz E.M."/>
            <person name="Hu Y."/>
            <person name="Antoshechkin I."/>
            <person name="Miller M.M."/>
            <person name="Sternberg P.W."/>
            <person name="Aroian R.V."/>
        </authorList>
    </citation>
    <scope>NUCLEOTIDE SEQUENCE</scope>
    <source>
        <strain evidence="3">HY135</strain>
    </source>
</reference>
<dbReference type="AlphaFoldDB" id="A0A016SR25"/>
<dbReference type="Proteomes" id="UP000024635">
    <property type="component" value="Unassembled WGS sequence"/>
</dbReference>